<dbReference type="EMBL" id="JAJJMA010313014">
    <property type="protein sequence ID" value="MCL7049174.1"/>
    <property type="molecule type" value="Genomic_DNA"/>
</dbReference>
<sequence length="71" mass="7903">VSKMDDTFSKGGDLNTPFLTTMKDCLKEAADVADKYAVESTTVKQLQTEVARQLEGKASRKIDYYKKAVPK</sequence>
<evidence type="ECO:0000313" key="1">
    <source>
        <dbReference type="EMBL" id="MCL7049174.1"/>
    </source>
</evidence>
<feature type="non-terminal residue" evidence="1">
    <location>
        <position position="1"/>
    </location>
</feature>
<dbReference type="AlphaFoldDB" id="A0AA41VXQ2"/>
<accession>A0AA41VXQ2</accession>
<reference evidence="1" key="1">
    <citation type="submission" date="2022-03" db="EMBL/GenBank/DDBJ databases">
        <title>A functionally conserved STORR gene fusion in Papaver species that diverged 16.8 million years ago.</title>
        <authorList>
            <person name="Catania T."/>
        </authorList>
    </citation>
    <scope>NUCLEOTIDE SEQUENCE</scope>
    <source>
        <strain evidence="1">S-191538</strain>
    </source>
</reference>
<proteinExistence type="predicted"/>
<protein>
    <submittedName>
        <fullName evidence="1">Uncharacterized protein</fullName>
    </submittedName>
</protein>
<keyword evidence="2" id="KW-1185">Reference proteome</keyword>
<name>A0AA41VXQ2_PAPNU</name>
<dbReference type="Proteomes" id="UP001177140">
    <property type="component" value="Unassembled WGS sequence"/>
</dbReference>
<feature type="non-terminal residue" evidence="1">
    <location>
        <position position="71"/>
    </location>
</feature>
<gene>
    <name evidence="1" type="ORF">MKW94_014209</name>
</gene>
<comment type="caution">
    <text evidence="1">The sequence shown here is derived from an EMBL/GenBank/DDBJ whole genome shotgun (WGS) entry which is preliminary data.</text>
</comment>
<organism evidence="1 2">
    <name type="scientific">Papaver nudicaule</name>
    <name type="common">Iceland poppy</name>
    <dbReference type="NCBI Taxonomy" id="74823"/>
    <lineage>
        <taxon>Eukaryota</taxon>
        <taxon>Viridiplantae</taxon>
        <taxon>Streptophyta</taxon>
        <taxon>Embryophyta</taxon>
        <taxon>Tracheophyta</taxon>
        <taxon>Spermatophyta</taxon>
        <taxon>Magnoliopsida</taxon>
        <taxon>Ranunculales</taxon>
        <taxon>Papaveraceae</taxon>
        <taxon>Papaveroideae</taxon>
        <taxon>Papaver</taxon>
    </lineage>
</organism>
<evidence type="ECO:0000313" key="2">
    <source>
        <dbReference type="Proteomes" id="UP001177140"/>
    </source>
</evidence>